<dbReference type="Pfam" id="PF01022">
    <property type="entry name" value="HTH_5"/>
    <property type="match status" value="1"/>
</dbReference>
<dbReference type="Gene3D" id="3.40.250.10">
    <property type="entry name" value="Rhodanese-like domain"/>
    <property type="match status" value="1"/>
</dbReference>
<sequence>MSQPEKFLYSHLGELARLLGNGARIEILEHLAGGELSVEMLSGLTGMSTASTSQHLQNLRKGNFVASRRDGKHIIYRLADGPVRSVIASLRCFAEYNNEAIRSIAADYQNASERLEPVGREELLSRLEAGAVTLLDVRPEDEFGDGHLPGALNIPLTELEARLAELPKDREIVAYCRGAHCILSVEAVEYLRRKGYKIRRFDAGYPEWVAAGLETEA</sequence>
<accession>A0AAN0S136</accession>
<organism evidence="3 4">
    <name type="scientific">Cedecea neteri</name>
    <dbReference type="NCBI Taxonomy" id="158822"/>
    <lineage>
        <taxon>Bacteria</taxon>
        <taxon>Pseudomonadati</taxon>
        <taxon>Pseudomonadota</taxon>
        <taxon>Gammaproteobacteria</taxon>
        <taxon>Enterobacterales</taxon>
        <taxon>Enterobacteriaceae</taxon>
        <taxon>Cedecea</taxon>
    </lineage>
</organism>
<dbReference type="InterPro" id="IPR036873">
    <property type="entry name" value="Rhodanese-like_dom_sf"/>
</dbReference>
<dbReference type="Pfam" id="PF00581">
    <property type="entry name" value="Rhodanese"/>
    <property type="match status" value="1"/>
</dbReference>
<dbReference type="InterPro" id="IPR050229">
    <property type="entry name" value="GlpE_sulfurtransferase"/>
</dbReference>
<dbReference type="Gene3D" id="1.10.10.10">
    <property type="entry name" value="Winged helix-like DNA-binding domain superfamily/Winged helix DNA-binding domain"/>
    <property type="match status" value="1"/>
</dbReference>
<dbReference type="InterPro" id="IPR036388">
    <property type="entry name" value="WH-like_DNA-bd_sf"/>
</dbReference>
<feature type="domain" description="Rhodanese" evidence="1">
    <location>
        <begin position="128"/>
        <end position="217"/>
    </location>
</feature>
<proteinExistence type="predicted"/>
<dbReference type="CDD" id="cd00090">
    <property type="entry name" value="HTH_ARSR"/>
    <property type="match status" value="1"/>
</dbReference>
<dbReference type="EMBL" id="CP009458">
    <property type="protein sequence ID" value="AIR59543.1"/>
    <property type="molecule type" value="Genomic_DNA"/>
</dbReference>
<dbReference type="SUPFAM" id="SSF52821">
    <property type="entry name" value="Rhodanese/Cell cycle control phosphatase"/>
    <property type="match status" value="1"/>
</dbReference>
<evidence type="ECO:0000259" key="1">
    <source>
        <dbReference type="PROSITE" id="PS50206"/>
    </source>
</evidence>
<dbReference type="RefSeq" id="WP_039287908.1">
    <property type="nucleotide sequence ID" value="NZ_CP009458.1"/>
</dbReference>
<dbReference type="FunFam" id="3.40.250.10:FF:000039">
    <property type="entry name" value="ArsR family transcriptional regulator"/>
    <property type="match status" value="1"/>
</dbReference>
<name>A0AAN0S136_9ENTR</name>
<protein>
    <submittedName>
        <fullName evidence="3">ArsR family transcriptional regulator</fullName>
    </submittedName>
</protein>
<dbReference type="PANTHER" id="PTHR43031">
    <property type="entry name" value="FAD-DEPENDENT OXIDOREDUCTASE"/>
    <property type="match status" value="1"/>
</dbReference>
<feature type="domain" description="HTH arsR-type" evidence="2">
    <location>
        <begin position="4"/>
        <end position="98"/>
    </location>
</feature>
<gene>
    <name evidence="3" type="ORF">LH23_02400</name>
</gene>
<reference evidence="3 4" key="1">
    <citation type="submission" date="2014-09" db="EMBL/GenBank/DDBJ databases">
        <authorList>
            <person name="Chan K.-G."/>
        </authorList>
    </citation>
    <scope>NUCLEOTIDE SEQUENCE [LARGE SCALE GENOMIC DNA]</scope>
    <source>
        <strain evidence="3 4">M006</strain>
    </source>
</reference>
<dbReference type="NCBIfam" id="NF033788">
    <property type="entry name" value="HTH_metalloreg"/>
    <property type="match status" value="1"/>
</dbReference>
<dbReference type="InterPro" id="IPR036390">
    <property type="entry name" value="WH_DNA-bd_sf"/>
</dbReference>
<dbReference type="CDD" id="cd00158">
    <property type="entry name" value="RHOD"/>
    <property type="match status" value="1"/>
</dbReference>
<dbReference type="AlphaFoldDB" id="A0AAN0S136"/>
<dbReference type="InterPro" id="IPR001763">
    <property type="entry name" value="Rhodanese-like_dom"/>
</dbReference>
<dbReference type="SMART" id="SM00418">
    <property type="entry name" value="HTH_ARSR"/>
    <property type="match status" value="1"/>
</dbReference>
<evidence type="ECO:0000313" key="4">
    <source>
        <dbReference type="Proteomes" id="UP000029516"/>
    </source>
</evidence>
<dbReference type="PRINTS" id="PR00778">
    <property type="entry name" value="HTHARSR"/>
</dbReference>
<dbReference type="Proteomes" id="UP000029516">
    <property type="component" value="Chromosome"/>
</dbReference>
<dbReference type="PANTHER" id="PTHR43031:SF1">
    <property type="entry name" value="PYRIDINE NUCLEOTIDE-DISULPHIDE OXIDOREDUCTASE"/>
    <property type="match status" value="1"/>
</dbReference>
<evidence type="ECO:0000259" key="2">
    <source>
        <dbReference type="PROSITE" id="PS50987"/>
    </source>
</evidence>
<dbReference type="InterPro" id="IPR011991">
    <property type="entry name" value="ArsR-like_HTH"/>
</dbReference>
<dbReference type="SMART" id="SM00450">
    <property type="entry name" value="RHOD"/>
    <property type="match status" value="1"/>
</dbReference>
<dbReference type="InterPro" id="IPR001845">
    <property type="entry name" value="HTH_ArsR_DNA-bd_dom"/>
</dbReference>
<dbReference type="PROSITE" id="PS50206">
    <property type="entry name" value="RHODANESE_3"/>
    <property type="match status" value="1"/>
</dbReference>
<evidence type="ECO:0000313" key="3">
    <source>
        <dbReference type="EMBL" id="AIR59543.1"/>
    </source>
</evidence>
<dbReference type="SUPFAM" id="SSF46785">
    <property type="entry name" value="Winged helix' DNA-binding domain"/>
    <property type="match status" value="1"/>
</dbReference>
<dbReference type="KEGG" id="cem:LH23_02400"/>
<dbReference type="GO" id="GO:0003700">
    <property type="term" value="F:DNA-binding transcription factor activity"/>
    <property type="evidence" value="ECO:0007669"/>
    <property type="project" value="InterPro"/>
</dbReference>
<dbReference type="PROSITE" id="PS50987">
    <property type="entry name" value="HTH_ARSR_2"/>
    <property type="match status" value="1"/>
</dbReference>